<evidence type="ECO:0000313" key="2">
    <source>
        <dbReference type="Proteomes" id="UP001064048"/>
    </source>
</evidence>
<dbReference type="Proteomes" id="UP001064048">
    <property type="component" value="Chromosome 11"/>
</dbReference>
<protein>
    <submittedName>
        <fullName evidence="1">Uncharacterized protein</fullName>
    </submittedName>
</protein>
<sequence length="691" mass="80146">MENDTSGFTLPPAPGGLCFDRNDFVKTNFSVDNFLAEHQNVASLESMRDDLGAYLKVLRLAMIELINKDYANFVNLSATLIGFDKAITKIHTPLTQLNEEVLSVKQCLEDAMKELSMWLSQRNGLQKKKQLLRYYSQTINCLSTLENILQDITNKKKHEQIALADRAAMQFNQLKFSIHKCDNLIKADQKTQFSVIENKLVQQVNDLLFQFWNDSDDTNLLKALLTLASLDRVAETEMLVRKKAIAPLLQDIIKEPALQRSKDGLQGIYDKILALLDTKLKLLHTVMEHSKMSFLTKPYRFLVNCFWCEVESRLEVNLASIFAPGNPKIFYRRYNESVQFVMKLEEYCGDRAMVKILHDTAEYKSFQRRWNLPVYFQIRFQEIAGSFEATLHINPTKEEHDGWVLKETYTCWQAIQQCWSDGVYIEALAHKFWKLSLQLLSRYSTWACTFCSQRTSPKLESTNVNRTLIDNSISIYVDTQTLQQRLPQFLQDVETKISCQNKDLLKSSLRPTEEVLQGTKHKIRECIVNELYEYFNVQLKQVSDIPRLYRKTNRSVPTKPCTYIDVVAKEIHQFHEDAKKRLDNEFIHEIFEALFNIMTVSYYKYVEDVLTSVQKTEESLRRLKQIREKTALQSSESVGTTDGEKIRLQLRVDITSYAALAHASQIDVNTVHKYKELNSMVTEAVKSIDIK</sequence>
<organism evidence="1 2">
    <name type="scientific">Choristoneura fumiferana</name>
    <name type="common">Spruce budworm moth</name>
    <name type="synonym">Archips fumiferana</name>
    <dbReference type="NCBI Taxonomy" id="7141"/>
    <lineage>
        <taxon>Eukaryota</taxon>
        <taxon>Metazoa</taxon>
        <taxon>Ecdysozoa</taxon>
        <taxon>Arthropoda</taxon>
        <taxon>Hexapoda</taxon>
        <taxon>Insecta</taxon>
        <taxon>Pterygota</taxon>
        <taxon>Neoptera</taxon>
        <taxon>Endopterygota</taxon>
        <taxon>Lepidoptera</taxon>
        <taxon>Glossata</taxon>
        <taxon>Ditrysia</taxon>
        <taxon>Tortricoidea</taxon>
        <taxon>Tortricidae</taxon>
        <taxon>Tortricinae</taxon>
        <taxon>Choristoneura</taxon>
    </lineage>
</organism>
<keyword evidence="2" id="KW-1185">Reference proteome</keyword>
<proteinExistence type="predicted"/>
<comment type="caution">
    <text evidence="1">The sequence shown here is derived from an EMBL/GenBank/DDBJ whole genome shotgun (WGS) entry which is preliminary data.</text>
</comment>
<dbReference type="EMBL" id="CM046111">
    <property type="protein sequence ID" value="KAI8425338.1"/>
    <property type="molecule type" value="Genomic_DNA"/>
</dbReference>
<name>A0ACC0JMM5_CHOFU</name>
<gene>
    <name evidence="1" type="ORF">MSG28_007107</name>
</gene>
<reference evidence="1 2" key="1">
    <citation type="journal article" date="2022" name="Genome Biol. Evol.">
        <title>The Spruce Budworm Genome: Reconstructing the Evolutionary History of Antifreeze Proteins.</title>
        <authorList>
            <person name="Beliveau C."/>
            <person name="Gagne P."/>
            <person name="Picq S."/>
            <person name="Vernygora O."/>
            <person name="Keeling C.I."/>
            <person name="Pinkney K."/>
            <person name="Doucet D."/>
            <person name="Wen F."/>
            <person name="Johnston J.S."/>
            <person name="Maaroufi H."/>
            <person name="Boyle B."/>
            <person name="Laroche J."/>
            <person name="Dewar K."/>
            <person name="Juretic N."/>
            <person name="Blackburn G."/>
            <person name="Nisole A."/>
            <person name="Brunet B."/>
            <person name="Brandao M."/>
            <person name="Lumley L."/>
            <person name="Duan J."/>
            <person name="Quan G."/>
            <person name="Lucarotti C.J."/>
            <person name="Roe A.D."/>
            <person name="Sperling F.A.H."/>
            <person name="Levesque R.C."/>
            <person name="Cusson M."/>
        </authorList>
    </citation>
    <scope>NUCLEOTIDE SEQUENCE [LARGE SCALE GENOMIC DNA]</scope>
    <source>
        <strain evidence="1">Glfc:IPQL:Cfum</strain>
    </source>
</reference>
<accession>A0ACC0JMM5</accession>
<evidence type="ECO:0000313" key="1">
    <source>
        <dbReference type="EMBL" id="KAI8425338.1"/>
    </source>
</evidence>